<name>B6FWU4_PEPHT</name>
<reference evidence="1 2" key="1">
    <citation type="submission" date="2008-09" db="EMBL/GenBank/DDBJ databases">
        <authorList>
            <person name="Fulton L."/>
            <person name="Clifton S."/>
            <person name="Fulton B."/>
            <person name="Xu J."/>
            <person name="Minx P."/>
            <person name="Pepin K.H."/>
            <person name="Johnson M."/>
            <person name="Thiruvilangam P."/>
            <person name="Bhonagiri V."/>
            <person name="Nash W.E."/>
            <person name="Mardis E.R."/>
            <person name="Wilson R.K."/>
        </authorList>
    </citation>
    <scope>NUCLEOTIDE SEQUENCE [LARGE SCALE GENOMIC DNA]</scope>
    <source>
        <strain evidence="1 2">DSM 13275</strain>
    </source>
</reference>
<evidence type="ECO:0000313" key="1">
    <source>
        <dbReference type="EMBL" id="EEA86005.1"/>
    </source>
</evidence>
<proteinExistence type="predicted"/>
<dbReference type="Proteomes" id="UP000003178">
    <property type="component" value="Unassembled WGS sequence"/>
</dbReference>
<reference evidence="1 2" key="2">
    <citation type="submission" date="2008-10" db="EMBL/GenBank/DDBJ databases">
        <title>Draft genome sequence of Clostridium hiranonis (DSM 13275).</title>
        <authorList>
            <person name="Sudarsanam P."/>
            <person name="Ley R."/>
            <person name="Guruge J."/>
            <person name="Turnbaugh P.J."/>
            <person name="Mahowald M."/>
            <person name="Liep D."/>
            <person name="Gordon J."/>
        </authorList>
    </citation>
    <scope>NUCLEOTIDE SEQUENCE [LARGE SCALE GENOMIC DNA]</scope>
    <source>
        <strain evidence="1 2">DSM 13275</strain>
    </source>
</reference>
<organism evidence="1 2">
    <name type="scientific">Peptacetobacter hiranonis (strain DSM 13275 / JCM 10541 / KCTC 15199 / TO-931)</name>
    <name type="common">Clostridium hiranonis</name>
    <dbReference type="NCBI Taxonomy" id="500633"/>
    <lineage>
        <taxon>Bacteria</taxon>
        <taxon>Bacillati</taxon>
        <taxon>Bacillota</taxon>
        <taxon>Clostridia</taxon>
        <taxon>Peptostreptococcales</taxon>
        <taxon>Peptostreptococcaceae</taxon>
        <taxon>Peptacetobacter</taxon>
    </lineage>
</organism>
<dbReference type="EMBL" id="ABWP01000011">
    <property type="protein sequence ID" value="EEA86005.1"/>
    <property type="molecule type" value="Genomic_DNA"/>
</dbReference>
<sequence>MEEQYYQSVKYISNKDCYGNPNNRFLHAELLAVIANINSRRGGTVEKIEFVQEGIYTNVFIFFKTKELKEFEKSMEIKKEQLDKEEQLRMETLLEEDFPNKISKNLFILRGIVGESLYEFAKNTCINPYDLKKVESGKLKMSDNMLRAIKERFPSISIKTFTNGEREDF</sequence>
<dbReference type="HOGENOM" id="CLU_1575748_0_0_9"/>
<dbReference type="STRING" id="500633.CLOHIR_00343"/>
<gene>
    <name evidence="1" type="ORF">CLOHIR_00343</name>
</gene>
<comment type="caution">
    <text evidence="1">The sequence shown here is derived from an EMBL/GenBank/DDBJ whole genome shotgun (WGS) entry which is preliminary data.</text>
</comment>
<keyword evidence="2" id="KW-1185">Reference proteome</keyword>
<dbReference type="AlphaFoldDB" id="B6FWU4"/>
<protein>
    <submittedName>
        <fullName evidence="1">Uncharacterized protein</fullName>
    </submittedName>
</protein>
<evidence type="ECO:0000313" key="2">
    <source>
        <dbReference type="Proteomes" id="UP000003178"/>
    </source>
</evidence>
<accession>B6FWU4</accession>
<dbReference type="RefSeq" id="WP_006439265.1">
    <property type="nucleotide sequence ID" value="NZ_DS995355.1"/>
</dbReference>